<evidence type="ECO:0000313" key="1">
    <source>
        <dbReference type="Proteomes" id="UP000694846"/>
    </source>
</evidence>
<proteinExistence type="predicted"/>
<accession>A0A8B8F8J3</accession>
<dbReference type="RefSeq" id="XP_025407083.1">
    <property type="nucleotide sequence ID" value="XM_025551298.1"/>
</dbReference>
<dbReference type="InterPro" id="IPR043502">
    <property type="entry name" value="DNA/RNA_pol_sf"/>
</dbReference>
<dbReference type="PANTHER" id="PTHR31511">
    <property type="entry name" value="PROTEIN CBG23764"/>
    <property type="match status" value="1"/>
</dbReference>
<organism evidence="1 2">
    <name type="scientific">Sipha flava</name>
    <name type="common">yellow sugarcane aphid</name>
    <dbReference type="NCBI Taxonomy" id="143950"/>
    <lineage>
        <taxon>Eukaryota</taxon>
        <taxon>Metazoa</taxon>
        <taxon>Ecdysozoa</taxon>
        <taxon>Arthropoda</taxon>
        <taxon>Hexapoda</taxon>
        <taxon>Insecta</taxon>
        <taxon>Pterygota</taxon>
        <taxon>Neoptera</taxon>
        <taxon>Paraneoptera</taxon>
        <taxon>Hemiptera</taxon>
        <taxon>Sternorrhyncha</taxon>
        <taxon>Aphidomorpha</taxon>
        <taxon>Aphidoidea</taxon>
        <taxon>Aphididae</taxon>
        <taxon>Sipha</taxon>
    </lineage>
</organism>
<dbReference type="InterPro" id="IPR023211">
    <property type="entry name" value="DNA_pol_palm_dom_sf"/>
</dbReference>
<dbReference type="GeneID" id="112681034"/>
<dbReference type="OrthoDB" id="6601017at2759"/>
<dbReference type="Proteomes" id="UP000694846">
    <property type="component" value="Unplaced"/>
</dbReference>
<sequence>MSRYMPYGGFRWYEGNPDVALAQLETMRETDDVGRVYEVDVSYPQSLHDAHNELPFLPYASVPKGSKVCKLMATLESKKKYVVHYVNLKQAIANGLIIDKVHRVLEFRQSPWLAKYIGLNTEMRKRAVNGFERDFIKLMNNAVFGKTMESMRKRMHMELVSSERRFMKLVNRPTFKYCTTYNENLTAVSLHNETIEFCKPIYIGFAVLDISKTLMYDYHYNVMKRHFQQDIELLYTDTDSLVYHVTTDDFYSDLANNPDLLRRMDTSNLPHDHPCYTAERKKIPGLFTDETDGHVMYEFVALRAKSYAYDIEHVETIKAKGIRQHVIRNHLTLADHKRCLFEADDVDDDDDCGDDDDDSGDDDKTVREKRVAMRCSRVVLDSIHRRLSTTTTTATTSTNDGHETSTSLPSYNPYTSYRLNACIRSFKHRVKTVVMMKKTLNRSDDKRYILNDRVHTLAHGHYKI</sequence>
<dbReference type="GO" id="GO:0071897">
    <property type="term" value="P:DNA biosynthetic process"/>
    <property type="evidence" value="ECO:0007669"/>
    <property type="project" value="UniProtKB-ARBA"/>
</dbReference>
<dbReference type="PANTHER" id="PTHR31511:SF12">
    <property type="entry name" value="RHO TERMINATION FACTOR N-TERMINAL DOMAIN-CONTAINING PROTEIN"/>
    <property type="match status" value="1"/>
</dbReference>
<dbReference type="AlphaFoldDB" id="A0A8B8F8J3"/>
<dbReference type="SUPFAM" id="SSF56672">
    <property type="entry name" value="DNA/RNA polymerases"/>
    <property type="match status" value="1"/>
</dbReference>
<keyword evidence="1" id="KW-1185">Reference proteome</keyword>
<name>A0A8B8F8J3_9HEMI</name>
<gene>
    <name evidence="2" type="primary">LOC112681034</name>
</gene>
<reference evidence="2" key="1">
    <citation type="submission" date="2025-08" db="UniProtKB">
        <authorList>
            <consortium name="RefSeq"/>
        </authorList>
    </citation>
    <scope>IDENTIFICATION</scope>
    <source>
        <tissue evidence="2">Whole body</tissue>
    </source>
</reference>
<dbReference type="Gene3D" id="3.90.1600.10">
    <property type="entry name" value="Palm domain of DNA polymerase"/>
    <property type="match status" value="1"/>
</dbReference>
<evidence type="ECO:0000313" key="2">
    <source>
        <dbReference type="RefSeq" id="XP_025407083.1"/>
    </source>
</evidence>
<protein>
    <submittedName>
        <fullName evidence="2">Uncharacterized protein LOC112681034</fullName>
    </submittedName>
</protein>